<protein>
    <submittedName>
        <fullName evidence="1">Uncharacterized protein</fullName>
    </submittedName>
</protein>
<sequence length="198" mass="23378">MGWKRGKSPSDMKKFINDNSPKIGDQFKKELSERMRTVTKQIQQQINVESKGGVVPYTNRAMKFNFYKPNGFTSINQIIVMPDQADYLKNVIDPNYVRKHEYKVIPYKNARLTKQGNISQLKNKDKYKRVKSKNGKEYLIDTSKNSSKRDPVMARKKRVVGYYGSVGRKPLFDFYEDTEKKVIKQLRTLRGTFNYRWR</sequence>
<evidence type="ECO:0000313" key="1">
    <source>
        <dbReference type="EMBL" id="MTF90161.1"/>
    </source>
</evidence>
<name>A0A6G2BQ51_KLEPN</name>
<accession>A0A6G2BQ51</accession>
<comment type="caution">
    <text evidence="1">The sequence shown here is derived from an EMBL/GenBank/DDBJ whole genome shotgun (WGS) entry which is preliminary data.</text>
</comment>
<dbReference type="EMBL" id="WMIM01000004">
    <property type="protein sequence ID" value="MTF90161.1"/>
    <property type="molecule type" value="Genomic_DNA"/>
</dbReference>
<dbReference type="AlphaFoldDB" id="A0A6G2BQ51"/>
<organism evidence="1">
    <name type="scientific">Klebsiella pneumoniae</name>
    <dbReference type="NCBI Taxonomy" id="573"/>
    <lineage>
        <taxon>Bacteria</taxon>
        <taxon>Pseudomonadati</taxon>
        <taxon>Pseudomonadota</taxon>
        <taxon>Gammaproteobacteria</taxon>
        <taxon>Enterobacterales</taxon>
        <taxon>Enterobacteriaceae</taxon>
        <taxon>Klebsiella/Raoultella group</taxon>
        <taxon>Klebsiella</taxon>
        <taxon>Klebsiella pneumoniae complex</taxon>
    </lineage>
</organism>
<gene>
    <name evidence="1" type="ORF">GJD85_08090</name>
</gene>
<dbReference type="RefSeq" id="WP_050598712.1">
    <property type="nucleotide sequence ID" value="NZ_CABFWS010000001.1"/>
</dbReference>
<proteinExistence type="predicted"/>
<reference evidence="1" key="1">
    <citation type="journal article" date="2019" name="PLoS ONE">
        <title>Whole genome sequencing snapshot of multi-drug resistant Klebsiella pneumoniae strains from hospitals and receiving wastewater treatment plants in Southern Romania.</title>
        <authorList>
            <person name="Paraschiv S."/>
            <person name="Surleac M."/>
            <person name="Czobor Barbu I."/>
            <person name="Popa L.I."/>
            <person name="Gheorghe I."/>
            <person name="Otelea D."/>
            <person name="Chifiriuc M.C."/>
        </authorList>
    </citation>
    <scope>NUCLEOTIDE SEQUENCE</scope>
    <source>
        <strain evidence="1">RADAR41</strain>
    </source>
</reference>